<organism evidence="2 3">
    <name type="scientific">Paraburkholderia bryophila</name>
    <dbReference type="NCBI Taxonomy" id="420952"/>
    <lineage>
        <taxon>Bacteria</taxon>
        <taxon>Pseudomonadati</taxon>
        <taxon>Pseudomonadota</taxon>
        <taxon>Betaproteobacteria</taxon>
        <taxon>Burkholderiales</taxon>
        <taxon>Burkholderiaceae</taxon>
        <taxon>Paraburkholderia</taxon>
    </lineage>
</organism>
<keyword evidence="1" id="KW-0472">Membrane</keyword>
<feature type="transmembrane region" description="Helical" evidence="1">
    <location>
        <begin position="12"/>
        <end position="33"/>
    </location>
</feature>
<accession>A0A7Y9WQT0</accession>
<evidence type="ECO:0000313" key="3">
    <source>
        <dbReference type="Proteomes" id="UP000540929"/>
    </source>
</evidence>
<proteinExistence type="predicted"/>
<evidence type="ECO:0000313" key="2">
    <source>
        <dbReference type="EMBL" id="NYH24660.1"/>
    </source>
</evidence>
<comment type="caution">
    <text evidence="2">The sequence shown here is derived from an EMBL/GenBank/DDBJ whole genome shotgun (WGS) entry which is preliminary data.</text>
</comment>
<keyword evidence="3" id="KW-1185">Reference proteome</keyword>
<gene>
    <name evidence="2" type="ORF">GGD40_004139</name>
</gene>
<evidence type="ECO:0000256" key="1">
    <source>
        <dbReference type="SAM" id="Phobius"/>
    </source>
</evidence>
<dbReference type="EMBL" id="JACCAS010000001">
    <property type="protein sequence ID" value="NYH24660.1"/>
    <property type="molecule type" value="Genomic_DNA"/>
</dbReference>
<protein>
    <submittedName>
        <fullName evidence="2">Uncharacterized protein</fullName>
    </submittedName>
</protein>
<keyword evidence="1" id="KW-0812">Transmembrane</keyword>
<dbReference type="Proteomes" id="UP000540929">
    <property type="component" value="Unassembled WGS sequence"/>
</dbReference>
<dbReference type="AlphaFoldDB" id="A0A7Y9WQT0"/>
<reference evidence="2 3" key="1">
    <citation type="submission" date="2020-07" db="EMBL/GenBank/DDBJ databases">
        <title>Exploring microbial biodiversity for novel pathways involved in the catabolism of aromatic compounds derived from lignin.</title>
        <authorList>
            <person name="Elkins J."/>
        </authorList>
    </citation>
    <scope>NUCLEOTIDE SEQUENCE [LARGE SCALE GENOMIC DNA]</scope>
    <source>
        <strain evidence="2 3">H2C3C</strain>
    </source>
</reference>
<keyword evidence="1" id="KW-1133">Transmembrane helix</keyword>
<name>A0A7Y9WQT0_9BURK</name>
<sequence length="35" mass="3715">MIASFMNRKTAIRFAQGLILSLGVALLVALVVLSP</sequence>